<dbReference type="Proteomes" id="UP000735302">
    <property type="component" value="Unassembled WGS sequence"/>
</dbReference>
<proteinExistence type="predicted"/>
<organism evidence="2 3">
    <name type="scientific">Plakobranchus ocellatus</name>
    <dbReference type="NCBI Taxonomy" id="259542"/>
    <lineage>
        <taxon>Eukaryota</taxon>
        <taxon>Metazoa</taxon>
        <taxon>Spiralia</taxon>
        <taxon>Lophotrochozoa</taxon>
        <taxon>Mollusca</taxon>
        <taxon>Gastropoda</taxon>
        <taxon>Heterobranchia</taxon>
        <taxon>Euthyneura</taxon>
        <taxon>Panpulmonata</taxon>
        <taxon>Sacoglossa</taxon>
        <taxon>Placobranchoidea</taxon>
        <taxon>Plakobranchidae</taxon>
        <taxon>Plakobranchus</taxon>
    </lineage>
</organism>
<reference evidence="2 3" key="1">
    <citation type="journal article" date="2021" name="Elife">
        <title>Chloroplast acquisition without the gene transfer in kleptoplastic sea slugs, Plakobranchus ocellatus.</title>
        <authorList>
            <person name="Maeda T."/>
            <person name="Takahashi S."/>
            <person name="Yoshida T."/>
            <person name="Shimamura S."/>
            <person name="Takaki Y."/>
            <person name="Nagai Y."/>
            <person name="Toyoda A."/>
            <person name="Suzuki Y."/>
            <person name="Arimoto A."/>
            <person name="Ishii H."/>
            <person name="Satoh N."/>
            <person name="Nishiyama T."/>
            <person name="Hasebe M."/>
            <person name="Maruyama T."/>
            <person name="Minagawa J."/>
            <person name="Obokata J."/>
            <person name="Shigenobu S."/>
        </authorList>
    </citation>
    <scope>NUCLEOTIDE SEQUENCE [LARGE SCALE GENOMIC DNA]</scope>
</reference>
<accession>A0AAV3XVU0</accession>
<evidence type="ECO:0000313" key="2">
    <source>
        <dbReference type="EMBL" id="GFN74529.1"/>
    </source>
</evidence>
<keyword evidence="3" id="KW-1185">Reference proteome</keyword>
<feature type="compositionally biased region" description="Basic and acidic residues" evidence="1">
    <location>
        <begin position="36"/>
        <end position="48"/>
    </location>
</feature>
<name>A0AAV3XVU0_9GAST</name>
<dbReference type="EMBL" id="BLXT01000140">
    <property type="protein sequence ID" value="GFN74529.1"/>
    <property type="molecule type" value="Genomic_DNA"/>
</dbReference>
<feature type="region of interest" description="Disordered" evidence="1">
    <location>
        <begin position="1"/>
        <end position="57"/>
    </location>
</feature>
<gene>
    <name evidence="2" type="ORF">PoB_000103500</name>
</gene>
<dbReference type="AlphaFoldDB" id="A0AAV3XVU0"/>
<sequence length="75" mass="8060">MVIRGNRILHGSDSPQQGDLRLSGPPSSWGAGGGARSRDRRAPTDLRADSLATVPPRPVLRSGERFINIDENNLA</sequence>
<protein>
    <submittedName>
        <fullName evidence="2">Uncharacterized protein</fullName>
    </submittedName>
</protein>
<evidence type="ECO:0000256" key="1">
    <source>
        <dbReference type="SAM" id="MobiDB-lite"/>
    </source>
</evidence>
<evidence type="ECO:0000313" key="3">
    <source>
        <dbReference type="Proteomes" id="UP000735302"/>
    </source>
</evidence>
<comment type="caution">
    <text evidence="2">The sequence shown here is derived from an EMBL/GenBank/DDBJ whole genome shotgun (WGS) entry which is preliminary data.</text>
</comment>